<dbReference type="InterPro" id="IPR000524">
    <property type="entry name" value="Tscrpt_reg_HTH_GntR"/>
</dbReference>
<evidence type="ECO:0000256" key="2">
    <source>
        <dbReference type="ARBA" id="ARBA00023125"/>
    </source>
</evidence>
<dbReference type="EMBL" id="BMHP01000001">
    <property type="protein sequence ID" value="GGD51990.1"/>
    <property type="molecule type" value="Genomic_DNA"/>
</dbReference>
<name>A0A917DMM7_9BACL</name>
<dbReference type="SMART" id="SM00895">
    <property type="entry name" value="FCD"/>
    <property type="match status" value="1"/>
</dbReference>
<dbReference type="SMART" id="SM00345">
    <property type="entry name" value="HTH_GNTR"/>
    <property type="match status" value="1"/>
</dbReference>
<comment type="caution">
    <text evidence="5">The sequence shown here is derived from an EMBL/GenBank/DDBJ whole genome shotgun (WGS) entry which is preliminary data.</text>
</comment>
<dbReference type="AlphaFoldDB" id="A0A917DMM7"/>
<evidence type="ECO:0000259" key="4">
    <source>
        <dbReference type="PROSITE" id="PS50949"/>
    </source>
</evidence>
<protein>
    <submittedName>
        <fullName evidence="5">GntR family transcriptional regulator</fullName>
    </submittedName>
</protein>
<feature type="domain" description="HTH gntR-type" evidence="4">
    <location>
        <begin position="7"/>
        <end position="75"/>
    </location>
</feature>
<dbReference type="RefSeq" id="WP_188989140.1">
    <property type="nucleotide sequence ID" value="NZ_BMHP01000001.1"/>
</dbReference>
<dbReference type="SUPFAM" id="SSF46785">
    <property type="entry name" value="Winged helix' DNA-binding domain"/>
    <property type="match status" value="1"/>
</dbReference>
<reference evidence="5" key="2">
    <citation type="submission" date="2020-09" db="EMBL/GenBank/DDBJ databases">
        <authorList>
            <person name="Sun Q."/>
            <person name="Zhou Y."/>
        </authorList>
    </citation>
    <scope>NUCLEOTIDE SEQUENCE</scope>
    <source>
        <strain evidence="5">CGMCC 1.15178</strain>
    </source>
</reference>
<dbReference type="GO" id="GO:0003677">
    <property type="term" value="F:DNA binding"/>
    <property type="evidence" value="ECO:0007669"/>
    <property type="project" value="UniProtKB-KW"/>
</dbReference>
<evidence type="ECO:0000256" key="3">
    <source>
        <dbReference type="ARBA" id="ARBA00023163"/>
    </source>
</evidence>
<keyword evidence="6" id="KW-1185">Reference proteome</keyword>
<keyword evidence="3" id="KW-0804">Transcription</keyword>
<dbReference type="PANTHER" id="PTHR43537">
    <property type="entry name" value="TRANSCRIPTIONAL REGULATOR, GNTR FAMILY"/>
    <property type="match status" value="1"/>
</dbReference>
<dbReference type="PRINTS" id="PR00035">
    <property type="entry name" value="HTHGNTR"/>
</dbReference>
<organism evidence="5 6">
    <name type="scientific">Paenibacillus nasutitermitis</name>
    <dbReference type="NCBI Taxonomy" id="1652958"/>
    <lineage>
        <taxon>Bacteria</taxon>
        <taxon>Bacillati</taxon>
        <taxon>Bacillota</taxon>
        <taxon>Bacilli</taxon>
        <taxon>Bacillales</taxon>
        <taxon>Paenibacillaceae</taxon>
        <taxon>Paenibacillus</taxon>
    </lineage>
</organism>
<reference evidence="5" key="1">
    <citation type="journal article" date="2014" name="Int. J. Syst. Evol. Microbiol.">
        <title>Complete genome sequence of Corynebacterium casei LMG S-19264T (=DSM 44701T), isolated from a smear-ripened cheese.</title>
        <authorList>
            <consortium name="US DOE Joint Genome Institute (JGI-PGF)"/>
            <person name="Walter F."/>
            <person name="Albersmeier A."/>
            <person name="Kalinowski J."/>
            <person name="Ruckert C."/>
        </authorList>
    </citation>
    <scope>NUCLEOTIDE SEQUENCE</scope>
    <source>
        <strain evidence="5">CGMCC 1.15178</strain>
    </source>
</reference>
<dbReference type="Gene3D" id="1.20.120.530">
    <property type="entry name" value="GntR ligand-binding domain-like"/>
    <property type="match status" value="1"/>
</dbReference>
<dbReference type="InterPro" id="IPR036388">
    <property type="entry name" value="WH-like_DNA-bd_sf"/>
</dbReference>
<dbReference type="Pfam" id="PF00392">
    <property type="entry name" value="GntR"/>
    <property type="match status" value="1"/>
</dbReference>
<dbReference type="InterPro" id="IPR011711">
    <property type="entry name" value="GntR_C"/>
</dbReference>
<dbReference type="PANTHER" id="PTHR43537:SF5">
    <property type="entry name" value="UXU OPERON TRANSCRIPTIONAL REGULATOR"/>
    <property type="match status" value="1"/>
</dbReference>
<gene>
    <name evidence="5" type="ORF">GCM10010911_06910</name>
</gene>
<proteinExistence type="predicted"/>
<dbReference type="Proteomes" id="UP000612456">
    <property type="component" value="Unassembled WGS sequence"/>
</dbReference>
<dbReference type="InterPro" id="IPR036390">
    <property type="entry name" value="WH_DNA-bd_sf"/>
</dbReference>
<dbReference type="CDD" id="cd07377">
    <property type="entry name" value="WHTH_GntR"/>
    <property type="match status" value="1"/>
</dbReference>
<accession>A0A917DMM7</accession>
<keyword evidence="1" id="KW-0805">Transcription regulation</keyword>
<keyword evidence="2" id="KW-0238">DNA-binding</keyword>
<evidence type="ECO:0000313" key="5">
    <source>
        <dbReference type="EMBL" id="GGD51990.1"/>
    </source>
</evidence>
<evidence type="ECO:0000313" key="6">
    <source>
        <dbReference type="Proteomes" id="UP000612456"/>
    </source>
</evidence>
<evidence type="ECO:0000256" key="1">
    <source>
        <dbReference type="ARBA" id="ARBA00023015"/>
    </source>
</evidence>
<sequence>MKPLKRMSLKDIVIEKLHKHIVDHQLQPGDRFLNEKEIISLVGVSRTVVREALQAMEAVGVLRIKPGDGIIVNESSLHHLVNQFSFRWSRDRSRMLELLETRVMLELSALELIIRRLNSKPEAVEFAEMDARIEQMEKAIKLKLPIMEEDIEFHRKLFKMTGNQTFYELSEVITQYFHEVRESRMSIPEGYGNTLVEHKQIVHFIKQMDLEGAKKTMVKHLSPLKEIIMKGLY</sequence>
<dbReference type="Pfam" id="PF07729">
    <property type="entry name" value="FCD"/>
    <property type="match status" value="1"/>
</dbReference>
<dbReference type="SUPFAM" id="SSF48008">
    <property type="entry name" value="GntR ligand-binding domain-like"/>
    <property type="match status" value="1"/>
</dbReference>
<dbReference type="GO" id="GO:0003700">
    <property type="term" value="F:DNA-binding transcription factor activity"/>
    <property type="evidence" value="ECO:0007669"/>
    <property type="project" value="InterPro"/>
</dbReference>
<dbReference type="Gene3D" id="1.10.10.10">
    <property type="entry name" value="Winged helix-like DNA-binding domain superfamily/Winged helix DNA-binding domain"/>
    <property type="match status" value="1"/>
</dbReference>
<dbReference type="InterPro" id="IPR008920">
    <property type="entry name" value="TF_FadR/GntR_C"/>
</dbReference>
<dbReference type="PROSITE" id="PS50949">
    <property type="entry name" value="HTH_GNTR"/>
    <property type="match status" value="1"/>
</dbReference>